<dbReference type="CDD" id="cd18321">
    <property type="entry name" value="BTB_POZ_EloC"/>
    <property type="match status" value="1"/>
</dbReference>
<keyword evidence="8" id="KW-0804">Transcription</keyword>
<evidence type="ECO:0000256" key="9">
    <source>
        <dbReference type="ARBA" id="ARBA00023242"/>
    </source>
</evidence>
<evidence type="ECO:0000256" key="10">
    <source>
        <dbReference type="ARBA" id="ARBA00054216"/>
    </source>
</evidence>
<dbReference type="FunFam" id="3.30.710.10:FF:000016">
    <property type="entry name" value="Transcription elongation factor"/>
    <property type="match status" value="1"/>
</dbReference>
<keyword evidence="17" id="KW-1185">Reference proteome</keyword>
<evidence type="ECO:0000256" key="4">
    <source>
        <dbReference type="ARBA" id="ARBA00021347"/>
    </source>
</evidence>
<evidence type="ECO:0000256" key="1">
    <source>
        <dbReference type="ARBA" id="ARBA00004123"/>
    </source>
</evidence>
<dbReference type="AlphaFoldDB" id="A0A2A6CZV2"/>
<dbReference type="GO" id="GO:0070449">
    <property type="term" value="C:elongin complex"/>
    <property type="evidence" value="ECO:0000318"/>
    <property type="project" value="GO_Central"/>
</dbReference>
<keyword evidence="9" id="KW-0539">Nucleus</keyword>
<dbReference type="OrthoDB" id="249087at2759"/>
<evidence type="ECO:0000256" key="11">
    <source>
        <dbReference type="ARBA" id="ARBA00075906"/>
    </source>
</evidence>
<comment type="subcellular location">
    <subcellularLocation>
        <location evidence="1">Nucleus</location>
    </subcellularLocation>
</comment>
<dbReference type="InterPro" id="IPR001232">
    <property type="entry name" value="SKP1-like"/>
</dbReference>
<evidence type="ECO:0000256" key="6">
    <source>
        <dbReference type="ARBA" id="ARBA00022843"/>
    </source>
</evidence>
<evidence type="ECO:0000313" key="16">
    <source>
        <dbReference type="EnsemblMetazoa" id="PPA27335.1"/>
    </source>
</evidence>
<dbReference type="GO" id="GO:0140535">
    <property type="term" value="C:intracellular protein-containing complex"/>
    <property type="evidence" value="ECO:0007669"/>
    <property type="project" value="UniProtKB-ARBA"/>
</dbReference>
<sequence>MEILPKPKPTLQELRIMNHTMHGQPNGPIYAPFVMEAAVDKLHKSYDGSVRRPMASSVSDSSRASGVRPTMIARQRYRVIQPVMRNPTAGKMLDARYRRPKHANGEGELLGANIVMRPFSKTAQLLPAKSKKRVFYEDGDDDTLAQRVIAAREPPPPKLTRKTDLHDPHVDSHDLDDEVLQMPIGRNIEVPAQPSSSRLSGGNDDDFVDVDGEMEDDAPRLSPNNDLCGPRMDHLRGGASLRDGGTVGGYQHLPNISKVRATQAAVKQLNGENSYLKDQLDACYYRIKQLETLLMDRNVRLKQLLSENLKQSTKIRRLEQELGEDAANEIFAAMGPEADADANSSSRIMSSQGSEYGGLTGPDAQYVRLISSDGHEFIIKKELALTSGTIKAMLSGPGMYAEHENNEVNFREIPSHVLQKVCQYFTYKVRYTNSATEIPEFQIAPEVALELLMAANFLDC</sequence>
<evidence type="ECO:0000256" key="8">
    <source>
        <dbReference type="ARBA" id="ARBA00023163"/>
    </source>
</evidence>
<reference evidence="16" key="2">
    <citation type="submission" date="2022-06" db="UniProtKB">
        <authorList>
            <consortium name="EnsemblMetazoa"/>
        </authorList>
    </citation>
    <scope>IDENTIFICATION</scope>
    <source>
        <strain evidence="16">PS312</strain>
    </source>
</reference>
<name>A0A2A6CZV2_PRIPA</name>
<evidence type="ECO:0000256" key="14">
    <source>
        <dbReference type="ARBA" id="ARBA00083625"/>
    </source>
</evidence>
<comment type="function">
    <text evidence="10">SIII, also known as elongin, is a general transcription elongation factor that increases the RNA polymerase II transcription elongation past template-encoded arresting sites. Subunit A is transcriptionally active and its transcription activity is strongly enhanced by binding to the dimeric complex of the SIII regulatory subunits B and C (elongin BC complex). In embryonic stem cells, the elongin BC complex is recruited by EPOP to Polycomb group (PcG) target genes in order generate genomic region that display both active and repressive chromatin properties, an important feature of pluripotent stem cells.</text>
</comment>
<proteinExistence type="inferred from homology"/>
<dbReference type="GO" id="GO:0005737">
    <property type="term" value="C:cytoplasm"/>
    <property type="evidence" value="ECO:0007669"/>
    <property type="project" value="UniProtKB-ARBA"/>
</dbReference>
<evidence type="ECO:0000313" key="17">
    <source>
        <dbReference type="Proteomes" id="UP000005239"/>
    </source>
</evidence>
<dbReference type="GO" id="GO:0030674">
    <property type="term" value="F:protein-macromolecule adaptor activity"/>
    <property type="evidence" value="ECO:0000318"/>
    <property type="project" value="GO_Central"/>
</dbReference>
<dbReference type="SUPFAM" id="SSF54695">
    <property type="entry name" value="POZ domain"/>
    <property type="match status" value="1"/>
</dbReference>
<dbReference type="SMART" id="SM00512">
    <property type="entry name" value="Skp1"/>
    <property type="match status" value="1"/>
</dbReference>
<organism evidence="16 17">
    <name type="scientific">Pristionchus pacificus</name>
    <name type="common">Parasitic nematode worm</name>
    <dbReference type="NCBI Taxonomy" id="54126"/>
    <lineage>
        <taxon>Eukaryota</taxon>
        <taxon>Metazoa</taxon>
        <taxon>Ecdysozoa</taxon>
        <taxon>Nematoda</taxon>
        <taxon>Chromadorea</taxon>
        <taxon>Rhabditida</taxon>
        <taxon>Rhabditina</taxon>
        <taxon>Diplogasteromorpha</taxon>
        <taxon>Diplogasteroidea</taxon>
        <taxon>Neodiplogasteridae</taxon>
        <taxon>Pristionchus</taxon>
    </lineage>
</organism>
<dbReference type="InterPro" id="IPR016073">
    <property type="entry name" value="Skp1_comp_POZ"/>
</dbReference>
<accession>A0A2A6CZV2</accession>
<dbReference type="Pfam" id="PF03931">
    <property type="entry name" value="Skp1_POZ"/>
    <property type="match status" value="1"/>
</dbReference>
<protein>
    <recommendedName>
        <fullName evidence="4">Elongin-C</fullName>
    </recommendedName>
    <alternativeName>
        <fullName evidence="11">Elongin 15 kDa subunit</fullName>
    </alternativeName>
    <alternativeName>
        <fullName evidence="12">RNA polymerase II transcription factor SIII subunit C</fullName>
    </alternativeName>
    <alternativeName>
        <fullName evidence="14">SIII p15</fullName>
    </alternativeName>
    <alternativeName>
        <fullName evidence="13">Transcription elongation factor B polypeptide 1</fullName>
    </alternativeName>
</protein>
<evidence type="ECO:0000256" key="2">
    <source>
        <dbReference type="ARBA" id="ARBA00004906"/>
    </source>
</evidence>
<dbReference type="GO" id="GO:1990234">
    <property type="term" value="C:transferase complex"/>
    <property type="evidence" value="ECO:0007669"/>
    <property type="project" value="UniProtKB-ARBA"/>
</dbReference>
<evidence type="ECO:0000256" key="12">
    <source>
        <dbReference type="ARBA" id="ARBA00076689"/>
    </source>
</evidence>
<evidence type="ECO:0000256" key="3">
    <source>
        <dbReference type="ARBA" id="ARBA00009993"/>
    </source>
</evidence>
<evidence type="ECO:0000256" key="5">
    <source>
        <dbReference type="ARBA" id="ARBA00022786"/>
    </source>
</evidence>
<reference evidence="17" key="1">
    <citation type="journal article" date="2008" name="Nat. Genet.">
        <title>The Pristionchus pacificus genome provides a unique perspective on nematode lifestyle and parasitism.</title>
        <authorList>
            <person name="Dieterich C."/>
            <person name="Clifton S.W."/>
            <person name="Schuster L.N."/>
            <person name="Chinwalla A."/>
            <person name="Delehaunty K."/>
            <person name="Dinkelacker I."/>
            <person name="Fulton L."/>
            <person name="Fulton R."/>
            <person name="Godfrey J."/>
            <person name="Minx P."/>
            <person name="Mitreva M."/>
            <person name="Roeseler W."/>
            <person name="Tian H."/>
            <person name="Witte H."/>
            <person name="Yang S.P."/>
            <person name="Wilson R.K."/>
            <person name="Sommer R.J."/>
        </authorList>
    </citation>
    <scope>NUCLEOTIDE SEQUENCE [LARGE SCALE GENOMIC DNA]</scope>
    <source>
        <strain evidence="17">PS312</strain>
    </source>
</reference>
<comment type="subunit">
    <text evidence="15">Heterotrimer of an A (ELOA, ELOA2 or ELOA3P), ELOB and ELOC subunit. The elongin BC complex interacts with EPOP; leading to recruit the elongin BC complex to Polycomb group (PcG) target genes, thereby restricting excessive activity of the PRC2/EED-EZH2 complex. Component of multiple cullin-RING E3 ubiquitin-protein ligase complexes composed of Elongin BC (ELOB and ELOC), a cullin (CUL2 or CUL5), a catalytic subunit (RBX1 or RNF7/RBX2), as well as a substrate adapter protein that can be either ASB2, ASB9, ASB11, KLHDC2, KLHDC3, KLHDC10, APPBP2, FEM1A, FEM1B, FEM1C, LRR1, PCMTD1, SOCS1, SOCS2, SOCS5, SPSB1, SPSB3, ELOA, VHL, WSB1, ZYG11B or RAB40C. Interacts with TMF1. As part of the Elongin BC E3 ubiquitin ligase complex; interacts with NRBP1. May form oligomers as a KLHDC2/KLHDC3-ELOB-ELOC complex; this interaction is autoinhibitory for the E3 ligase complex as the substrate-binding site of KLHDC2/KLHDC3 is blocked in the oligomer.</text>
</comment>
<evidence type="ECO:0000256" key="15">
    <source>
        <dbReference type="ARBA" id="ARBA00093535"/>
    </source>
</evidence>
<dbReference type="Gene3D" id="3.30.710.10">
    <property type="entry name" value="Potassium Channel Kv1.1, Chain A"/>
    <property type="match status" value="1"/>
</dbReference>
<keyword evidence="7" id="KW-0805">Transcription regulation</keyword>
<evidence type="ECO:0000256" key="13">
    <source>
        <dbReference type="ARBA" id="ARBA00080440"/>
    </source>
</evidence>
<dbReference type="PANTHER" id="PTHR20648">
    <property type="entry name" value="ELONGIN-C"/>
    <property type="match status" value="1"/>
</dbReference>
<dbReference type="EnsemblMetazoa" id="PPA27335.1">
    <property type="protein sequence ID" value="PPA27335.1"/>
    <property type="gene ID" value="WBGene00116889"/>
</dbReference>
<evidence type="ECO:0000256" key="7">
    <source>
        <dbReference type="ARBA" id="ARBA00023015"/>
    </source>
</evidence>
<dbReference type="GO" id="GO:0006511">
    <property type="term" value="P:ubiquitin-dependent protein catabolic process"/>
    <property type="evidence" value="ECO:0000318"/>
    <property type="project" value="GO_Central"/>
</dbReference>
<keyword evidence="5" id="KW-0833">Ubl conjugation pathway</keyword>
<gene>
    <name evidence="16" type="primary">WBGene00116889</name>
</gene>
<keyword evidence="6" id="KW-0832">Ubl conjugation</keyword>
<comment type="similarity">
    <text evidence="3">Belongs to the SKP1 family.</text>
</comment>
<dbReference type="InterPro" id="IPR011333">
    <property type="entry name" value="SKP1/BTB/POZ_sf"/>
</dbReference>
<accession>A0A8R1YIC9</accession>
<dbReference type="InterPro" id="IPR039948">
    <property type="entry name" value="ELC1"/>
</dbReference>
<comment type="pathway">
    <text evidence="2">Protein modification; protein ubiquitination.</text>
</comment>
<dbReference type="Proteomes" id="UP000005239">
    <property type="component" value="Unassembled WGS sequence"/>
</dbReference>